<dbReference type="InterPro" id="IPR001460">
    <property type="entry name" value="PCN-bd_Tpept"/>
</dbReference>
<keyword evidence="13" id="KW-0961">Cell wall biogenesis/degradation</keyword>
<evidence type="ECO:0000256" key="1">
    <source>
        <dbReference type="ARBA" id="ARBA00004167"/>
    </source>
</evidence>
<dbReference type="EMBL" id="QKZV01000008">
    <property type="protein sequence ID" value="PZX60827.1"/>
    <property type="molecule type" value="Genomic_DNA"/>
</dbReference>
<dbReference type="Proteomes" id="UP000249720">
    <property type="component" value="Unassembled WGS sequence"/>
</dbReference>
<evidence type="ECO:0000256" key="10">
    <source>
        <dbReference type="ARBA" id="ARBA00022984"/>
    </source>
</evidence>
<dbReference type="OrthoDB" id="9766847at2"/>
<keyword evidence="3" id="KW-1003">Cell membrane</keyword>
<dbReference type="GO" id="GO:0009252">
    <property type="term" value="P:peptidoglycan biosynthetic process"/>
    <property type="evidence" value="ECO:0007669"/>
    <property type="project" value="UniProtKB-KW"/>
</dbReference>
<keyword evidence="12 16" id="KW-0472">Membrane</keyword>
<dbReference type="RefSeq" id="WP_111296630.1">
    <property type="nucleotide sequence ID" value="NZ_QKZV01000008.1"/>
</dbReference>
<evidence type="ECO:0000313" key="19">
    <source>
        <dbReference type="EMBL" id="PZX60827.1"/>
    </source>
</evidence>
<dbReference type="Gene3D" id="3.90.1310.10">
    <property type="entry name" value="Penicillin-binding protein 2a (Domain 2)"/>
    <property type="match status" value="1"/>
</dbReference>
<gene>
    <name evidence="19" type="ORF">LX80_02311</name>
</gene>
<keyword evidence="7 16" id="KW-0812">Transmembrane</keyword>
<name>A0A2W7S0A4_9BACT</name>
<feature type="region of interest" description="Disordered" evidence="15">
    <location>
        <begin position="662"/>
        <end position="681"/>
    </location>
</feature>
<evidence type="ECO:0000256" key="6">
    <source>
        <dbReference type="ARBA" id="ARBA00022670"/>
    </source>
</evidence>
<dbReference type="GO" id="GO:0008658">
    <property type="term" value="F:penicillin binding"/>
    <property type="evidence" value="ECO:0007669"/>
    <property type="project" value="InterPro"/>
</dbReference>
<keyword evidence="11 16" id="KW-1133">Transmembrane helix</keyword>
<evidence type="ECO:0000256" key="2">
    <source>
        <dbReference type="ARBA" id="ARBA00004236"/>
    </source>
</evidence>
<evidence type="ECO:0000256" key="4">
    <source>
        <dbReference type="ARBA" id="ARBA00022519"/>
    </source>
</evidence>
<keyword evidence="6" id="KW-0645">Protease</keyword>
<evidence type="ECO:0000256" key="16">
    <source>
        <dbReference type="SAM" id="Phobius"/>
    </source>
</evidence>
<dbReference type="PANTHER" id="PTHR30627:SF2">
    <property type="entry name" value="PEPTIDOGLYCAN D,D-TRANSPEPTIDASE MRDA"/>
    <property type="match status" value="1"/>
</dbReference>
<keyword evidence="4" id="KW-0997">Cell inner membrane</keyword>
<organism evidence="19 20">
    <name type="scientific">Hydrotalea sandarakina</name>
    <dbReference type="NCBI Taxonomy" id="1004304"/>
    <lineage>
        <taxon>Bacteria</taxon>
        <taxon>Pseudomonadati</taxon>
        <taxon>Bacteroidota</taxon>
        <taxon>Chitinophagia</taxon>
        <taxon>Chitinophagales</taxon>
        <taxon>Chitinophagaceae</taxon>
        <taxon>Hydrotalea</taxon>
    </lineage>
</organism>
<evidence type="ECO:0000256" key="11">
    <source>
        <dbReference type="ARBA" id="ARBA00022989"/>
    </source>
</evidence>
<dbReference type="SUPFAM" id="SSF56519">
    <property type="entry name" value="Penicillin binding protein dimerisation domain"/>
    <property type="match status" value="1"/>
</dbReference>
<dbReference type="Pfam" id="PF00905">
    <property type="entry name" value="Transpeptidase"/>
    <property type="match status" value="1"/>
</dbReference>
<feature type="domain" description="Penicillin-binding protein transpeptidase" evidence="17">
    <location>
        <begin position="256"/>
        <end position="586"/>
    </location>
</feature>
<proteinExistence type="predicted"/>
<evidence type="ECO:0000256" key="15">
    <source>
        <dbReference type="SAM" id="MobiDB-lite"/>
    </source>
</evidence>
<dbReference type="PANTHER" id="PTHR30627">
    <property type="entry name" value="PEPTIDOGLYCAN D,D-TRANSPEPTIDASE"/>
    <property type="match status" value="1"/>
</dbReference>
<dbReference type="GO" id="GO:0071972">
    <property type="term" value="F:peptidoglycan L,D-transpeptidase activity"/>
    <property type="evidence" value="ECO:0007669"/>
    <property type="project" value="TreeGrafter"/>
</dbReference>
<dbReference type="InterPro" id="IPR005311">
    <property type="entry name" value="PBP_dimer"/>
</dbReference>
<dbReference type="NCBIfam" id="TIGR03423">
    <property type="entry name" value="pbp2_mrdA"/>
    <property type="match status" value="1"/>
</dbReference>
<dbReference type="GO" id="GO:0006508">
    <property type="term" value="P:proteolysis"/>
    <property type="evidence" value="ECO:0007669"/>
    <property type="project" value="UniProtKB-KW"/>
</dbReference>
<keyword evidence="20" id="KW-1185">Reference proteome</keyword>
<dbReference type="GO" id="GO:0009002">
    <property type="term" value="F:serine-type D-Ala-D-Ala carboxypeptidase activity"/>
    <property type="evidence" value="ECO:0007669"/>
    <property type="project" value="InterPro"/>
</dbReference>
<feature type="transmembrane region" description="Helical" evidence="16">
    <location>
        <begin position="12"/>
        <end position="33"/>
    </location>
</feature>
<dbReference type="GO" id="GO:0005886">
    <property type="term" value="C:plasma membrane"/>
    <property type="evidence" value="ECO:0007669"/>
    <property type="project" value="UniProtKB-SubCell"/>
</dbReference>
<dbReference type="InterPro" id="IPR036138">
    <property type="entry name" value="PBP_dimer_sf"/>
</dbReference>
<dbReference type="AlphaFoldDB" id="A0A2W7S0A4"/>
<keyword evidence="10" id="KW-0573">Peptidoglycan synthesis</keyword>
<evidence type="ECO:0000256" key="12">
    <source>
        <dbReference type="ARBA" id="ARBA00023136"/>
    </source>
</evidence>
<evidence type="ECO:0000259" key="17">
    <source>
        <dbReference type="Pfam" id="PF00905"/>
    </source>
</evidence>
<keyword evidence="14" id="KW-0175">Coiled coil</keyword>
<dbReference type="InterPro" id="IPR050515">
    <property type="entry name" value="Beta-lactam/transpept"/>
</dbReference>
<keyword evidence="5" id="KW-0121">Carboxypeptidase</keyword>
<evidence type="ECO:0000256" key="5">
    <source>
        <dbReference type="ARBA" id="ARBA00022645"/>
    </source>
</evidence>
<keyword evidence="8" id="KW-0378">Hydrolase</keyword>
<accession>A0A2W7S0A4</accession>
<sequence>MPVFNQSRSRVIQILFGVVFIIIAAQLVNLQVFSKKYKLQAENNAIYRKVIYPDRGIIFDRKKRSLLENSIMFDLVVTPSEARGIDTLALCNLLEIDTAEYKKRMRDIIFKNTSVRPSVFEPLLSQELYARLSENIYKFPGFELSERSVRSYPLHIGANFLGYTAEVNPAFLAKHKDEGYEMGDYTGMTGLERTYEKVLMGQRGIKRYIKDNRSRIQGSYENGLFDTAAIAGKNLYLSLDAQLQALGEKLMTNKVGSIVAIDPKTGGILCMVSAPSYDPNYLTGSERSKHFNKLYKDPRLPLLNRAIYTTYSPGSTFKTVVGIIGLSEGVINERFSVVCNGAFWGCGNGRPKCLDKGTFNLTTAIAHSDNTYFATVYKRILDQPRYGGADSALKVFNTYAYTFGLGHKLGIDLPGEQPGNLPVSSYYRKIFGKNWNSCNVISNAIGQGEVSTTVLQLANVMATIANKGWYYTPHMVDSIEGNEFDDLLVRFKEKHFTDREIPDSVYDAVQNGMQGVMEYGTGAAAQVPGIVVCGKTGTVQNYYHGVAQKDHAFFGAFAPRNNPKIAIAVLCENAGFGAQSAAPIASLMIEQYLKDSIPEPDRKQKVEEIAKLNLIPARMRAEMNRLDSIKMKKEEEEQNRQNIQEQILDSTSAETTMVTQPIVEPTQKPQSPQELPDNHPKSWMANLITTEHKKKKITDINA</sequence>
<evidence type="ECO:0000256" key="3">
    <source>
        <dbReference type="ARBA" id="ARBA00022475"/>
    </source>
</evidence>
<evidence type="ECO:0000256" key="7">
    <source>
        <dbReference type="ARBA" id="ARBA00022692"/>
    </source>
</evidence>
<evidence type="ECO:0000256" key="9">
    <source>
        <dbReference type="ARBA" id="ARBA00022960"/>
    </source>
</evidence>
<dbReference type="InterPro" id="IPR012338">
    <property type="entry name" value="Beta-lactam/transpept-like"/>
</dbReference>
<evidence type="ECO:0000256" key="13">
    <source>
        <dbReference type="ARBA" id="ARBA00023316"/>
    </source>
</evidence>
<reference evidence="19 20" key="1">
    <citation type="submission" date="2018-06" db="EMBL/GenBank/DDBJ databases">
        <title>Genomic Encyclopedia of Archaeal and Bacterial Type Strains, Phase II (KMG-II): from individual species to whole genera.</title>
        <authorList>
            <person name="Goeker M."/>
        </authorList>
    </citation>
    <scope>NUCLEOTIDE SEQUENCE [LARGE SCALE GENOMIC DNA]</scope>
    <source>
        <strain evidence="19 20">DSM 23241</strain>
    </source>
</reference>
<keyword evidence="9" id="KW-0133">Cell shape</keyword>
<evidence type="ECO:0000313" key="20">
    <source>
        <dbReference type="Proteomes" id="UP000249720"/>
    </source>
</evidence>
<evidence type="ECO:0000259" key="18">
    <source>
        <dbReference type="Pfam" id="PF03717"/>
    </source>
</evidence>
<feature type="coiled-coil region" evidence="14">
    <location>
        <begin position="619"/>
        <end position="653"/>
    </location>
</feature>
<comment type="subcellular location">
    <subcellularLocation>
        <location evidence="2">Cell membrane</location>
    </subcellularLocation>
    <subcellularLocation>
        <location evidence="1">Membrane</location>
        <topology evidence="1">Single-pass membrane protein</topology>
    </subcellularLocation>
</comment>
<feature type="domain" description="Penicillin-binding protein dimerisation" evidence="18">
    <location>
        <begin position="51"/>
        <end position="217"/>
    </location>
</feature>
<dbReference type="Gene3D" id="3.40.710.10">
    <property type="entry name" value="DD-peptidase/beta-lactamase superfamily"/>
    <property type="match status" value="1"/>
</dbReference>
<dbReference type="GO" id="GO:0008360">
    <property type="term" value="P:regulation of cell shape"/>
    <property type="evidence" value="ECO:0007669"/>
    <property type="project" value="UniProtKB-KW"/>
</dbReference>
<evidence type="ECO:0000256" key="8">
    <source>
        <dbReference type="ARBA" id="ARBA00022801"/>
    </source>
</evidence>
<protein>
    <submittedName>
        <fullName evidence="19">Penicillin-binding protein 2</fullName>
    </submittedName>
</protein>
<dbReference type="SUPFAM" id="SSF56601">
    <property type="entry name" value="beta-lactamase/transpeptidase-like"/>
    <property type="match status" value="1"/>
</dbReference>
<dbReference type="Pfam" id="PF03717">
    <property type="entry name" value="PBP_dimer"/>
    <property type="match status" value="1"/>
</dbReference>
<dbReference type="InterPro" id="IPR017790">
    <property type="entry name" value="Penicillin-binding_protein_2"/>
</dbReference>
<evidence type="ECO:0000256" key="14">
    <source>
        <dbReference type="SAM" id="Coils"/>
    </source>
</evidence>
<comment type="caution">
    <text evidence="19">The sequence shown here is derived from an EMBL/GenBank/DDBJ whole genome shotgun (WGS) entry which is preliminary data.</text>
</comment>
<dbReference type="GO" id="GO:0071555">
    <property type="term" value="P:cell wall organization"/>
    <property type="evidence" value="ECO:0007669"/>
    <property type="project" value="UniProtKB-KW"/>
</dbReference>
<dbReference type="Gene3D" id="3.30.1390.30">
    <property type="entry name" value="Penicillin-binding protein 2a, domain 3"/>
    <property type="match status" value="1"/>
</dbReference>